<dbReference type="Proteomes" id="UP000075398">
    <property type="component" value="Unassembled WGS sequence"/>
</dbReference>
<dbReference type="AlphaFoldDB" id="A0A150J8J4"/>
<dbReference type="InterPro" id="IPR036105">
    <property type="entry name" value="DiNase_FeMo-co_biosyn_sf"/>
</dbReference>
<proteinExistence type="predicted"/>
<dbReference type="PANTHER" id="PTHR33937:SF2">
    <property type="entry name" value="DINITROGENASE IRON-MOLYBDENUM COFACTOR BIOSYNTHESIS DOMAIN-CONTAINING PROTEIN"/>
    <property type="match status" value="1"/>
</dbReference>
<gene>
    <name evidence="2" type="ORF">AMQ22_00307</name>
</gene>
<evidence type="ECO:0000313" key="3">
    <source>
        <dbReference type="Proteomes" id="UP000075398"/>
    </source>
</evidence>
<organism evidence="2 3">
    <name type="scientific">Candidatus Methanofastidiosum methylothiophilum</name>
    <dbReference type="NCBI Taxonomy" id="1705564"/>
    <lineage>
        <taxon>Archaea</taxon>
        <taxon>Methanobacteriati</taxon>
        <taxon>Methanobacteriota</taxon>
        <taxon>Stenosarchaea group</taxon>
        <taxon>Candidatus Methanofastidiosia</taxon>
        <taxon>Candidatus Methanofastidiosales</taxon>
        <taxon>Candidatus Methanofastidiosaceae</taxon>
        <taxon>Candidatus Methanofastidiosum</taxon>
    </lineage>
</organism>
<dbReference type="SUPFAM" id="SSF53146">
    <property type="entry name" value="Nitrogenase accessory factor-like"/>
    <property type="match status" value="1"/>
</dbReference>
<sequence>MKVAIPTGFIGGIEDEIFPHFGKAPTFTLVDIKDNLINFTEIIKNSGEHFGGNLTPSDILIEKKIQALICLGAGPRALEKLRSQNVEIYITMQGLAKEALDYFIQGKLHKMSNEDACSDHKH</sequence>
<accession>A0A150J8J4</accession>
<dbReference type="Gene3D" id="3.30.420.130">
    <property type="entry name" value="Dinitrogenase iron-molybdenum cofactor biosynthesis domain"/>
    <property type="match status" value="1"/>
</dbReference>
<dbReference type="InterPro" id="IPR051840">
    <property type="entry name" value="NifX/NifY_domain"/>
</dbReference>
<dbReference type="EMBL" id="LNGC01000006">
    <property type="protein sequence ID" value="KYC53408.1"/>
    <property type="molecule type" value="Genomic_DNA"/>
</dbReference>
<dbReference type="InterPro" id="IPR033913">
    <property type="entry name" value="MTH1175_dom"/>
</dbReference>
<protein>
    <submittedName>
        <fullName evidence="2">Dinitrogenase iron-molybdenum cofactor</fullName>
    </submittedName>
</protein>
<comment type="caution">
    <text evidence="2">The sequence shown here is derived from an EMBL/GenBank/DDBJ whole genome shotgun (WGS) entry which is preliminary data.</text>
</comment>
<evidence type="ECO:0000259" key="1">
    <source>
        <dbReference type="Pfam" id="PF02579"/>
    </source>
</evidence>
<dbReference type="PANTHER" id="PTHR33937">
    <property type="entry name" value="IRON-MOLYBDENUM PROTEIN-RELATED-RELATED"/>
    <property type="match status" value="1"/>
</dbReference>
<evidence type="ECO:0000313" key="2">
    <source>
        <dbReference type="EMBL" id="KYC53408.1"/>
    </source>
</evidence>
<reference evidence="2 3" key="1">
    <citation type="journal article" date="2016" name="ISME J.">
        <title>Chasing the elusive Euryarchaeota class WSA2: genomes reveal a uniquely fastidious methyl-reducing methanogen.</title>
        <authorList>
            <person name="Nobu M.K."/>
            <person name="Narihiro T."/>
            <person name="Kuroda K."/>
            <person name="Mei R."/>
            <person name="Liu W.T."/>
        </authorList>
    </citation>
    <scope>NUCLEOTIDE SEQUENCE [LARGE SCALE GENOMIC DNA]</scope>
    <source>
        <strain evidence="2">U1lsi0528_Bin055</strain>
    </source>
</reference>
<dbReference type="InterPro" id="IPR003731">
    <property type="entry name" value="Di-Nase_FeMo-co_biosynth"/>
</dbReference>
<feature type="domain" description="Dinitrogenase iron-molybdenum cofactor biosynthesis" evidence="1">
    <location>
        <begin position="14"/>
        <end position="104"/>
    </location>
</feature>
<name>A0A150J8J4_9EURY</name>
<dbReference type="CDD" id="cd00851">
    <property type="entry name" value="MTH1175"/>
    <property type="match status" value="1"/>
</dbReference>
<dbReference type="Pfam" id="PF02579">
    <property type="entry name" value="Nitro_FeMo-Co"/>
    <property type="match status" value="1"/>
</dbReference>